<organism evidence="1 2">
    <name type="scientific">Acacia crassicarpa</name>
    <name type="common">northern wattle</name>
    <dbReference type="NCBI Taxonomy" id="499986"/>
    <lineage>
        <taxon>Eukaryota</taxon>
        <taxon>Viridiplantae</taxon>
        <taxon>Streptophyta</taxon>
        <taxon>Embryophyta</taxon>
        <taxon>Tracheophyta</taxon>
        <taxon>Spermatophyta</taxon>
        <taxon>Magnoliopsida</taxon>
        <taxon>eudicotyledons</taxon>
        <taxon>Gunneridae</taxon>
        <taxon>Pentapetalae</taxon>
        <taxon>rosids</taxon>
        <taxon>fabids</taxon>
        <taxon>Fabales</taxon>
        <taxon>Fabaceae</taxon>
        <taxon>Caesalpinioideae</taxon>
        <taxon>mimosoid clade</taxon>
        <taxon>Acacieae</taxon>
        <taxon>Acacia</taxon>
    </lineage>
</organism>
<dbReference type="SUPFAM" id="SSF50998">
    <property type="entry name" value="Quinoprotein alcohol dehydrogenase-like"/>
    <property type="match status" value="1"/>
</dbReference>
<protein>
    <submittedName>
        <fullName evidence="1">Uncharacterized protein</fullName>
    </submittedName>
</protein>
<accession>A0AAE1JDA3</accession>
<dbReference type="Proteomes" id="UP001293593">
    <property type="component" value="Unassembled WGS sequence"/>
</dbReference>
<name>A0AAE1JDA3_9FABA</name>
<dbReference type="EMBL" id="JAWXYG010000008">
    <property type="protein sequence ID" value="KAK4265994.1"/>
    <property type="molecule type" value="Genomic_DNA"/>
</dbReference>
<dbReference type="InterPro" id="IPR015943">
    <property type="entry name" value="WD40/YVTN_repeat-like_dom_sf"/>
</dbReference>
<comment type="caution">
    <text evidence="1">The sequence shown here is derived from an EMBL/GenBank/DDBJ whole genome shotgun (WGS) entry which is preliminary data.</text>
</comment>
<gene>
    <name evidence="1" type="ORF">QN277_026972</name>
</gene>
<proteinExistence type="predicted"/>
<evidence type="ECO:0000313" key="1">
    <source>
        <dbReference type="EMBL" id="KAK4265994.1"/>
    </source>
</evidence>
<dbReference type="AlphaFoldDB" id="A0AAE1JDA3"/>
<sequence length="358" mass="40824">MEKLIYVHVARLGDSLNREKGMLSGYDDATNDWYVIKQSGEGRGNRVKMSRVFEGAGQLNHPYLALLDTDCVVIGSLLYVIGGCCILCDSCSYDCSYDCNYLRSTEIRCLDIHNPQDRWRACFTLPFKSCVARSIVVDRQWLYVFPFRGHWCYGLNIEDGKSVLKFPKPNNCTSPPSFATSLSPGTLVAYKNGENTLYQLDCKNSAWTVYHKDFLPYSYEEELLGSSFAVDDDGIVYIYLRGCIRLISFDIRNKKELHAVDLPRRFWFGVEDRVQLIFLSKNKFCLLWDKQEGTNKRRIYYSRFSVSYDDLSDPILDMEETRSFLVAGCRLLNVVTVDPPADVGSSRVDVSGGGEKPK</sequence>
<dbReference type="InterPro" id="IPR011047">
    <property type="entry name" value="Quinoprotein_ADH-like_sf"/>
</dbReference>
<dbReference type="Gene3D" id="2.130.10.10">
    <property type="entry name" value="YVTN repeat-like/Quinoprotein amine dehydrogenase"/>
    <property type="match status" value="1"/>
</dbReference>
<reference evidence="1" key="1">
    <citation type="submission" date="2023-10" db="EMBL/GenBank/DDBJ databases">
        <title>Chromosome-level genome of the transformable northern wattle, Acacia crassicarpa.</title>
        <authorList>
            <person name="Massaro I."/>
            <person name="Sinha N.R."/>
            <person name="Poethig S."/>
            <person name="Leichty A.R."/>
        </authorList>
    </citation>
    <scope>NUCLEOTIDE SEQUENCE</scope>
    <source>
        <strain evidence="1">Acra3RX</strain>
        <tissue evidence="1">Leaf</tissue>
    </source>
</reference>
<keyword evidence="2" id="KW-1185">Reference proteome</keyword>
<evidence type="ECO:0000313" key="2">
    <source>
        <dbReference type="Proteomes" id="UP001293593"/>
    </source>
</evidence>